<evidence type="ECO:0000256" key="3">
    <source>
        <dbReference type="SAM" id="MobiDB-lite"/>
    </source>
</evidence>
<evidence type="ECO:0000256" key="1">
    <source>
        <dbReference type="ARBA" id="ARBA00022441"/>
    </source>
</evidence>
<dbReference type="Proteomes" id="UP001497392">
    <property type="component" value="Unassembled WGS sequence"/>
</dbReference>
<dbReference type="EMBL" id="CAXHTA020000021">
    <property type="protein sequence ID" value="CAL5229530.1"/>
    <property type="molecule type" value="Genomic_DNA"/>
</dbReference>
<feature type="compositionally biased region" description="Low complexity" evidence="3">
    <location>
        <begin position="25"/>
        <end position="34"/>
    </location>
</feature>
<protein>
    <submittedName>
        <fullName evidence="4">G12873 protein</fullName>
    </submittedName>
</protein>
<gene>
    <name evidence="4" type="primary">g12873</name>
    <name evidence="4" type="ORF">VP750_LOCUS11436</name>
</gene>
<dbReference type="PANTHER" id="PTHR45632:SF3">
    <property type="entry name" value="KELCH-LIKE PROTEIN 32"/>
    <property type="match status" value="1"/>
</dbReference>
<evidence type="ECO:0000313" key="4">
    <source>
        <dbReference type="EMBL" id="CAL5229530.1"/>
    </source>
</evidence>
<proteinExistence type="predicted"/>
<evidence type="ECO:0000313" key="5">
    <source>
        <dbReference type="Proteomes" id="UP001497392"/>
    </source>
</evidence>
<keyword evidence="2" id="KW-0677">Repeat</keyword>
<accession>A0ABP1GE24</accession>
<name>A0ABP1GE24_9CHLO</name>
<evidence type="ECO:0000256" key="2">
    <source>
        <dbReference type="ARBA" id="ARBA00022737"/>
    </source>
</evidence>
<organism evidence="4 5">
    <name type="scientific">Coccomyxa viridis</name>
    <dbReference type="NCBI Taxonomy" id="1274662"/>
    <lineage>
        <taxon>Eukaryota</taxon>
        <taxon>Viridiplantae</taxon>
        <taxon>Chlorophyta</taxon>
        <taxon>core chlorophytes</taxon>
        <taxon>Trebouxiophyceae</taxon>
        <taxon>Trebouxiophyceae incertae sedis</taxon>
        <taxon>Coccomyxaceae</taxon>
        <taxon>Coccomyxa</taxon>
    </lineage>
</organism>
<keyword evidence="1" id="KW-0880">Kelch repeat</keyword>
<dbReference type="Pfam" id="PF01344">
    <property type="entry name" value="Kelch_1"/>
    <property type="match status" value="1"/>
</dbReference>
<dbReference type="SUPFAM" id="SSF117281">
    <property type="entry name" value="Kelch motif"/>
    <property type="match status" value="1"/>
</dbReference>
<reference evidence="4 5" key="1">
    <citation type="submission" date="2024-06" db="EMBL/GenBank/DDBJ databases">
        <authorList>
            <person name="Kraege A."/>
            <person name="Thomma B."/>
        </authorList>
    </citation>
    <scope>NUCLEOTIDE SEQUENCE [LARGE SCALE GENOMIC DNA]</scope>
</reference>
<dbReference type="InterPro" id="IPR015915">
    <property type="entry name" value="Kelch-typ_b-propeller"/>
</dbReference>
<feature type="region of interest" description="Disordered" evidence="3">
    <location>
        <begin position="1"/>
        <end position="57"/>
    </location>
</feature>
<feature type="compositionally biased region" description="Polar residues" evidence="3">
    <location>
        <begin position="1"/>
        <end position="11"/>
    </location>
</feature>
<sequence length="425" mass="47024">MPDEGTLTSPRSDSDVRQKARRRSGLVSSTSSSRRQSRRYSVESSSGHAAKLLPNGLHGRRHQEPAWAVWNDCIVLVGGLNLSRAEGAKVMQDPADPWAQEVCQGSHQSTVFNMSDQSVRNGPDVPIRNNHGMGAMSSDGHMHVLVLESYLLAAENEKAWLRHFVWDFAGGGSAWEVRAQLHGPRGAGRCEFVRELMYCFGGSTKATSGTIADLHIYNPATDKWTAGAPLPAPMDHLGSAVFANKIWITSGRFYMDSPLPDKPPKAVSSSSSYVYDPSANLWTSIEPLPYRRSSAALTVIKRTGKRPTLMAVGGQENFGIYSGTIFSMIEEYDFEENDWYCHDTHLPQGVFGAAIGEWHGKVYIVGGADGFYISAVDRVIVLDIEALSGGMPCLYKDRAQKDWWLQYNTGAMARFPYRKHFLRDD</sequence>
<dbReference type="Gene3D" id="2.120.10.80">
    <property type="entry name" value="Kelch-type beta propeller"/>
    <property type="match status" value="1"/>
</dbReference>
<keyword evidence="5" id="KW-1185">Reference proteome</keyword>
<comment type="caution">
    <text evidence="4">The sequence shown here is derived from an EMBL/GenBank/DDBJ whole genome shotgun (WGS) entry which is preliminary data.</text>
</comment>
<dbReference type="SMART" id="SM00612">
    <property type="entry name" value="Kelch"/>
    <property type="match status" value="3"/>
</dbReference>
<dbReference type="InterPro" id="IPR006652">
    <property type="entry name" value="Kelch_1"/>
</dbReference>
<dbReference type="PANTHER" id="PTHR45632">
    <property type="entry name" value="LD33804P"/>
    <property type="match status" value="1"/>
</dbReference>